<dbReference type="Proteomes" id="UP001162501">
    <property type="component" value="Chromosome 30"/>
</dbReference>
<reference evidence="1" key="2">
    <citation type="submission" date="2025-03" db="EMBL/GenBank/DDBJ databases">
        <authorList>
            <consortium name="ELIXIR-Norway"/>
            <consortium name="Elixir Norway"/>
        </authorList>
    </citation>
    <scope>NUCLEOTIDE SEQUENCE</scope>
</reference>
<gene>
    <name evidence="1" type="ORF">MRATA1EN22A_LOCUS20310</name>
</gene>
<evidence type="ECO:0000313" key="2">
    <source>
        <dbReference type="Proteomes" id="UP001162501"/>
    </source>
</evidence>
<reference evidence="1" key="1">
    <citation type="submission" date="2023-05" db="EMBL/GenBank/DDBJ databases">
        <authorList>
            <consortium name="ELIXIR-Norway"/>
        </authorList>
    </citation>
    <scope>NUCLEOTIDE SEQUENCE</scope>
</reference>
<organism evidence="1 2">
    <name type="scientific">Rangifer tarandus platyrhynchus</name>
    <name type="common">Svalbard reindeer</name>
    <dbReference type="NCBI Taxonomy" id="3082113"/>
    <lineage>
        <taxon>Eukaryota</taxon>
        <taxon>Metazoa</taxon>
        <taxon>Chordata</taxon>
        <taxon>Craniata</taxon>
        <taxon>Vertebrata</taxon>
        <taxon>Euteleostomi</taxon>
        <taxon>Mammalia</taxon>
        <taxon>Eutheria</taxon>
        <taxon>Laurasiatheria</taxon>
        <taxon>Artiodactyla</taxon>
        <taxon>Ruminantia</taxon>
        <taxon>Pecora</taxon>
        <taxon>Cervidae</taxon>
        <taxon>Odocoileinae</taxon>
        <taxon>Rangifer</taxon>
    </lineage>
</organism>
<sequence length="163" mass="17400">MTALWDTHRQMGWPAGSSGRLTLDKTRSARQGRHPPHSTFSSSGRVQVTPSQEKAQSAGMAGPAKAGASWRCVQVRSQADAGIVTTGAAGVEVNTGRPPDLRRWAKDSHHELFVHVGGGSSPDRVTRHGPPPTPTPVYVGGPCDKRLPEKKRSLAREGAHLMS</sequence>
<proteinExistence type="predicted"/>
<dbReference type="EMBL" id="OX596114">
    <property type="protein sequence ID" value="CAN0466392.1"/>
    <property type="molecule type" value="Genomic_DNA"/>
</dbReference>
<evidence type="ECO:0000313" key="1">
    <source>
        <dbReference type="EMBL" id="CAN0466392.1"/>
    </source>
</evidence>
<accession>A0AC59ZMD2</accession>
<protein>
    <submittedName>
        <fullName evidence="1">Uncharacterized protein</fullName>
    </submittedName>
</protein>
<name>A0AC59ZMD2_RANTA</name>